<feature type="domain" description="Glutamate-ammonia ligase adenylyltransferase repeated" evidence="9">
    <location>
        <begin position="623"/>
        <end position="883"/>
    </location>
</feature>
<comment type="function">
    <text evidence="7">Involved in the regulation of glutamine synthetase GlnA, a key enzyme in the process to assimilate ammonia. When cellular nitrogen levels are high, the C-terminal adenylyl transferase (AT) inactivates GlnA by covalent transfer of an adenylyl group from ATP to specific tyrosine residue of GlnA, thus reducing its activity. Conversely, when nitrogen levels are low, the N-terminal adenylyl removase (AR) activates GlnA by removing the adenylyl group by phosphorolysis, increasing its activity. The regulatory region of GlnE binds the signal transduction protein PII (GlnB) which indicates the nitrogen status of the cell.</text>
</comment>
<feature type="domain" description="Glutamate-ammonia ligase adenylyltransferase repeated" evidence="9">
    <location>
        <begin position="104"/>
        <end position="246"/>
    </location>
</feature>
<dbReference type="PANTHER" id="PTHR30621">
    <property type="entry name" value="GLUTAMINE SYNTHETASE ADENYLYLTRANSFERASE"/>
    <property type="match status" value="1"/>
</dbReference>
<dbReference type="EC" id="2.7.7.89" evidence="7"/>
<dbReference type="SUPFAM" id="SSF81593">
    <property type="entry name" value="Nucleotidyltransferase substrate binding subunit/domain"/>
    <property type="match status" value="2"/>
</dbReference>
<evidence type="ECO:0000256" key="7">
    <source>
        <dbReference type="HAMAP-Rule" id="MF_00802"/>
    </source>
</evidence>
<feature type="region of interest" description="Adenylyl removase" evidence="7">
    <location>
        <begin position="1"/>
        <end position="522"/>
    </location>
</feature>
<gene>
    <name evidence="7" type="primary">glnE</name>
    <name evidence="11" type="ORF">ACFO3J_27980</name>
</gene>
<dbReference type="EMBL" id="JBHSBB010000022">
    <property type="protein sequence ID" value="MFC4035281.1"/>
    <property type="molecule type" value="Genomic_DNA"/>
</dbReference>
<accession>A0ABV8HZK4</accession>
<comment type="caution">
    <text evidence="11">The sequence shown here is derived from an EMBL/GenBank/DDBJ whole genome shotgun (WGS) entry which is preliminary data.</text>
</comment>
<evidence type="ECO:0000313" key="12">
    <source>
        <dbReference type="Proteomes" id="UP001595765"/>
    </source>
</evidence>
<evidence type="ECO:0000256" key="3">
    <source>
        <dbReference type="ARBA" id="ARBA00022741"/>
    </source>
</evidence>
<dbReference type="InterPro" id="IPR013546">
    <property type="entry name" value="PII_UdlTrfase/GS_AdlTrfase"/>
</dbReference>
<dbReference type="GO" id="GO:0047388">
    <property type="term" value="F:[glutamine synthetase]-adenylyl-L-tyrosine phosphorylase activity"/>
    <property type="evidence" value="ECO:0007669"/>
    <property type="project" value="UniProtKB-EC"/>
</dbReference>
<reference evidence="12" key="1">
    <citation type="journal article" date="2019" name="Int. J. Syst. Evol. Microbiol.">
        <title>The Global Catalogue of Microorganisms (GCM) 10K type strain sequencing project: providing services to taxonomists for standard genome sequencing and annotation.</title>
        <authorList>
            <consortium name="The Broad Institute Genomics Platform"/>
            <consortium name="The Broad Institute Genome Sequencing Center for Infectious Disease"/>
            <person name="Wu L."/>
            <person name="Ma J."/>
        </authorList>
    </citation>
    <scope>NUCLEOTIDE SEQUENCE [LARGE SCALE GENOMIC DNA]</scope>
    <source>
        <strain evidence="12">CGMCC 4.7237</strain>
    </source>
</reference>
<dbReference type="CDD" id="cd05401">
    <property type="entry name" value="NT_GlnE_GlnD_like"/>
    <property type="match status" value="2"/>
</dbReference>
<evidence type="ECO:0000256" key="2">
    <source>
        <dbReference type="ARBA" id="ARBA00022695"/>
    </source>
</evidence>
<keyword evidence="6 7" id="KW-0511">Multifunctional enzyme</keyword>
<dbReference type="EC" id="2.7.7.42" evidence="7"/>
<name>A0ABV8HZK4_9ACTN</name>
<comment type="similarity">
    <text evidence="7">Belongs to the GlnE family.</text>
</comment>
<organism evidence="11 12">
    <name type="scientific">Streptomyces polygonati</name>
    <dbReference type="NCBI Taxonomy" id="1617087"/>
    <lineage>
        <taxon>Bacteria</taxon>
        <taxon>Bacillati</taxon>
        <taxon>Actinomycetota</taxon>
        <taxon>Actinomycetes</taxon>
        <taxon>Kitasatosporales</taxon>
        <taxon>Streptomycetaceae</taxon>
        <taxon>Streptomyces</taxon>
    </lineage>
</organism>
<keyword evidence="4 7" id="KW-0067">ATP-binding</keyword>
<sequence>MRDHALDVWSRRETPGGLMQGRRSSTFSRLLRHGFTDPGAAERLLEADVLSAVRADPVLLDALAASADPDQALRGLVRLTEALEPGERRALLDTLVTGKPLRDRLLGVLGASEALGDHLARHPADWHALVTYESADLRAGVREFERGLAAADTPDKLRAAYRRCLLGVAARDVCGTSDLVRTAAELADLATATLRAALKIAAAEQPEDAAACRLAVIGMGKAGGHELNYVSDVDVIFVAETPETPESSETPESPGASEGTRAPAAAEAPPRDEGAAVQAATRLAARMMRICSDSTAEGTIWPVDANLRPEGKNGPLVRTLASHLAYYKRWAKTWEFQALLKARPVAGDAALGAAYMEAIRPMVWQAAEREHFVGDVQQMRRRVIDNIPVSQVERELKLGPGGLRDVEFAVQLLQLVHGRTDPSLRSGTTLTALAELAAGGYVGRADAASLDAAYRFLRLMEHRIQLQKMRRTHLVPDDEADLRRLGRSLGLRADPVTALNREWKRHAMEVRRLHEKLFYRPLLDAVAQLGSEDTRLSTDAARQRLQALGYADPAAAIRHLEALASGVSRKAAIQRTLLPVLLGWFADSADPDSGLLGFRKVSDALGKTPWYLRLLRDEGAAAQRLARVLSSGRLAPDLLLRAPEAVALLGSAGGLTPRDGAALEQEVMAAVGRAETAEQAITVVRGVRRRELFRTAAADLIDTYGDDPSEVSAPVALTVAGERTLDAAALVDRVGTAVYGITTATLAGALRTAVHAVTGGDLRALPTRFAVIAMGRFGGRELGYGSDADVLFVHDPYDGADPGEAGRAALAVADELRRLLMIPTADPPLLVDADLRPEGKSGPLVRSLASYAAYYKRWSLVWESQALLRATPVAGDPGLGARFIELIDPLRYPRGGLDEDAVREIRRLKARMESERIPRGADRTTHAKLGRGGLSDIEWTVQLLQLRHAARLPSLRTTGTRPALAAAREEGLIDPADAAVLDEAWVLATRVRNAVMLVRGRPGDGFPGDARELAAVARYLGHPSGHVGDMLDDYRRRTRRARAVVERLFYEYEG</sequence>
<keyword evidence="1 7" id="KW-0808">Transferase</keyword>
<evidence type="ECO:0000256" key="5">
    <source>
        <dbReference type="ARBA" id="ARBA00022842"/>
    </source>
</evidence>
<protein>
    <recommendedName>
        <fullName evidence="7">Bifunctional glutamine synthetase adenylyltransferase/adenylyl-removing enzyme</fullName>
    </recommendedName>
    <alternativeName>
        <fullName evidence="7">ATP:glutamine synthetase adenylyltransferase</fullName>
    </alternativeName>
    <alternativeName>
        <fullName evidence="7">ATase</fullName>
    </alternativeName>
    <domain>
        <recommendedName>
            <fullName evidence="7">Glutamine synthetase adenylyl-L-tyrosine phosphorylase</fullName>
            <ecNumber evidence="7">2.7.7.89</ecNumber>
        </recommendedName>
        <alternativeName>
            <fullName evidence="7">Adenylyl removase</fullName>
            <shortName evidence="7">AR</shortName>
            <shortName evidence="7">AT-N</shortName>
        </alternativeName>
    </domain>
    <domain>
        <recommendedName>
            <fullName evidence="7">Glutamine synthetase adenylyl transferase</fullName>
            <ecNumber evidence="7">2.7.7.42</ecNumber>
        </recommendedName>
        <alternativeName>
            <fullName evidence="7">Adenylyl transferase</fullName>
            <shortName evidence="7">AT</shortName>
            <shortName evidence="7">AT-C</shortName>
        </alternativeName>
    </domain>
</protein>
<dbReference type="RefSeq" id="WP_386434943.1">
    <property type="nucleotide sequence ID" value="NZ_JBHSBB010000022.1"/>
</dbReference>
<comment type="catalytic activity">
    <reaction evidence="7">
        <text>[glutamine synthetase]-O(4)-(5'-adenylyl)-L-tyrosine + phosphate = [glutamine synthetase]-L-tyrosine + ADP</text>
        <dbReference type="Rhea" id="RHEA:43716"/>
        <dbReference type="Rhea" id="RHEA-COMP:10660"/>
        <dbReference type="Rhea" id="RHEA-COMP:10661"/>
        <dbReference type="ChEBI" id="CHEBI:43474"/>
        <dbReference type="ChEBI" id="CHEBI:46858"/>
        <dbReference type="ChEBI" id="CHEBI:83624"/>
        <dbReference type="ChEBI" id="CHEBI:456216"/>
        <dbReference type="EC" id="2.7.7.89"/>
    </reaction>
</comment>
<dbReference type="SUPFAM" id="SSF81301">
    <property type="entry name" value="Nucleotidyltransferase"/>
    <property type="match status" value="2"/>
</dbReference>
<feature type="domain" description="PII-uridylyltransferase/Glutamine-synthetase adenylyltransferase" evidence="10">
    <location>
        <begin position="390"/>
        <end position="518"/>
    </location>
</feature>
<dbReference type="Pfam" id="PF08335">
    <property type="entry name" value="GlnD_UR_UTase"/>
    <property type="match status" value="2"/>
</dbReference>
<evidence type="ECO:0000259" key="9">
    <source>
        <dbReference type="Pfam" id="PF03710"/>
    </source>
</evidence>
<evidence type="ECO:0000256" key="1">
    <source>
        <dbReference type="ARBA" id="ARBA00022679"/>
    </source>
</evidence>
<dbReference type="InterPro" id="IPR005190">
    <property type="entry name" value="GlnE_rpt_dom"/>
</dbReference>
<dbReference type="Proteomes" id="UP001595765">
    <property type="component" value="Unassembled WGS sequence"/>
</dbReference>
<dbReference type="InterPro" id="IPR023057">
    <property type="entry name" value="GlnE"/>
</dbReference>
<evidence type="ECO:0000313" key="11">
    <source>
        <dbReference type="EMBL" id="MFC4035281.1"/>
    </source>
</evidence>
<proteinExistence type="inferred from homology"/>
<comment type="cofactor">
    <cofactor evidence="7">
        <name>Mg(2+)</name>
        <dbReference type="ChEBI" id="CHEBI:18420"/>
    </cofactor>
</comment>
<evidence type="ECO:0000256" key="4">
    <source>
        <dbReference type="ARBA" id="ARBA00022840"/>
    </source>
</evidence>
<feature type="compositionally biased region" description="Low complexity" evidence="8">
    <location>
        <begin position="242"/>
        <end position="268"/>
    </location>
</feature>
<dbReference type="PANTHER" id="PTHR30621:SF0">
    <property type="entry name" value="BIFUNCTIONAL GLUTAMINE SYNTHETASE ADENYLYLTRANSFERASE_ADENYLYL-REMOVING ENZYME"/>
    <property type="match status" value="1"/>
</dbReference>
<dbReference type="HAMAP" id="MF_00802">
    <property type="entry name" value="GlnE"/>
    <property type="match status" value="1"/>
</dbReference>
<dbReference type="Gene3D" id="1.20.120.330">
    <property type="entry name" value="Nucleotidyltransferases domain 2"/>
    <property type="match status" value="2"/>
</dbReference>
<keyword evidence="2 7" id="KW-0548">Nucleotidyltransferase</keyword>
<dbReference type="Pfam" id="PF03710">
    <property type="entry name" value="GlnE"/>
    <property type="match status" value="3"/>
</dbReference>
<keyword evidence="12" id="KW-1185">Reference proteome</keyword>
<dbReference type="GO" id="GO:0008882">
    <property type="term" value="F:[glutamate-ammonia-ligase] adenylyltransferase activity"/>
    <property type="evidence" value="ECO:0007669"/>
    <property type="project" value="UniProtKB-EC"/>
</dbReference>
<evidence type="ECO:0000259" key="10">
    <source>
        <dbReference type="Pfam" id="PF08335"/>
    </source>
</evidence>
<dbReference type="NCBIfam" id="NF010707">
    <property type="entry name" value="PRK14109.1"/>
    <property type="match status" value="1"/>
</dbReference>
<dbReference type="InterPro" id="IPR043519">
    <property type="entry name" value="NT_sf"/>
</dbReference>
<keyword evidence="5 7" id="KW-0460">Magnesium</keyword>
<comment type="catalytic activity">
    <reaction evidence="7">
        <text>[glutamine synthetase]-L-tyrosine + ATP = [glutamine synthetase]-O(4)-(5'-adenylyl)-L-tyrosine + diphosphate</text>
        <dbReference type="Rhea" id="RHEA:18589"/>
        <dbReference type="Rhea" id="RHEA-COMP:10660"/>
        <dbReference type="Rhea" id="RHEA-COMP:10661"/>
        <dbReference type="ChEBI" id="CHEBI:30616"/>
        <dbReference type="ChEBI" id="CHEBI:33019"/>
        <dbReference type="ChEBI" id="CHEBI:46858"/>
        <dbReference type="ChEBI" id="CHEBI:83624"/>
        <dbReference type="EC" id="2.7.7.42"/>
    </reaction>
</comment>
<dbReference type="Gene3D" id="3.30.460.10">
    <property type="entry name" value="Beta Polymerase, domain 2"/>
    <property type="match status" value="2"/>
</dbReference>
<feature type="region of interest" description="Adenylyl transferase" evidence="7">
    <location>
        <begin position="530"/>
        <end position="1054"/>
    </location>
</feature>
<evidence type="ECO:0000256" key="6">
    <source>
        <dbReference type="ARBA" id="ARBA00023268"/>
    </source>
</evidence>
<feature type="domain" description="Glutamate-ammonia ligase adenylyltransferase repeated" evidence="9">
    <location>
        <begin position="271"/>
        <end position="355"/>
    </location>
</feature>
<keyword evidence="3 7" id="KW-0547">Nucleotide-binding</keyword>
<feature type="domain" description="PII-uridylyltransferase/Glutamine-synthetase adenylyltransferase" evidence="10">
    <location>
        <begin position="908"/>
        <end position="1049"/>
    </location>
</feature>
<feature type="region of interest" description="Disordered" evidence="8">
    <location>
        <begin position="242"/>
        <end position="275"/>
    </location>
</feature>
<dbReference type="Gene3D" id="1.20.120.1510">
    <property type="match status" value="1"/>
</dbReference>
<evidence type="ECO:0000256" key="8">
    <source>
        <dbReference type="SAM" id="MobiDB-lite"/>
    </source>
</evidence>